<comment type="caution">
    <text evidence="2">The sequence shown here is derived from an EMBL/GenBank/DDBJ whole genome shotgun (WGS) entry which is preliminary data.</text>
</comment>
<feature type="compositionally biased region" description="Basic and acidic residues" evidence="1">
    <location>
        <begin position="45"/>
        <end position="60"/>
    </location>
</feature>
<evidence type="ECO:0000313" key="2">
    <source>
        <dbReference type="EMBL" id="KAK9096385.1"/>
    </source>
</evidence>
<evidence type="ECO:0000313" key="3">
    <source>
        <dbReference type="Proteomes" id="UP001417504"/>
    </source>
</evidence>
<dbReference type="AlphaFoldDB" id="A0AAP0EMV0"/>
<accession>A0AAP0EMV0</accession>
<evidence type="ECO:0000256" key="1">
    <source>
        <dbReference type="SAM" id="MobiDB-lite"/>
    </source>
</evidence>
<feature type="compositionally biased region" description="Polar residues" evidence="1">
    <location>
        <begin position="63"/>
        <end position="73"/>
    </location>
</feature>
<feature type="region of interest" description="Disordered" evidence="1">
    <location>
        <begin position="43"/>
        <end position="73"/>
    </location>
</feature>
<keyword evidence="3" id="KW-1185">Reference proteome</keyword>
<reference evidence="2 3" key="1">
    <citation type="submission" date="2024-01" db="EMBL/GenBank/DDBJ databases">
        <title>Genome assemblies of Stephania.</title>
        <authorList>
            <person name="Yang L."/>
        </authorList>
    </citation>
    <scope>NUCLEOTIDE SEQUENCE [LARGE SCALE GENOMIC DNA]</scope>
    <source>
        <strain evidence="2">QJT</strain>
        <tissue evidence="2">Leaf</tissue>
    </source>
</reference>
<sequence>MPLWTDKIWQTRPGYHFAPIWEYYEIATWVDRSVFEQRVQCSMKGKADPSEPVLKSREDAFGSDNTPGGPSTC</sequence>
<dbReference type="Proteomes" id="UP001417504">
    <property type="component" value="Unassembled WGS sequence"/>
</dbReference>
<gene>
    <name evidence="2" type="ORF">Sjap_021882</name>
</gene>
<protein>
    <submittedName>
        <fullName evidence="2">Uncharacterized protein</fullName>
    </submittedName>
</protein>
<proteinExistence type="predicted"/>
<dbReference type="EMBL" id="JBBNAE010000009">
    <property type="protein sequence ID" value="KAK9096385.1"/>
    <property type="molecule type" value="Genomic_DNA"/>
</dbReference>
<organism evidence="2 3">
    <name type="scientific">Stephania japonica</name>
    <dbReference type="NCBI Taxonomy" id="461633"/>
    <lineage>
        <taxon>Eukaryota</taxon>
        <taxon>Viridiplantae</taxon>
        <taxon>Streptophyta</taxon>
        <taxon>Embryophyta</taxon>
        <taxon>Tracheophyta</taxon>
        <taxon>Spermatophyta</taxon>
        <taxon>Magnoliopsida</taxon>
        <taxon>Ranunculales</taxon>
        <taxon>Menispermaceae</taxon>
        <taxon>Menispermoideae</taxon>
        <taxon>Cissampelideae</taxon>
        <taxon>Stephania</taxon>
    </lineage>
</organism>
<name>A0AAP0EMV0_9MAGN</name>